<dbReference type="Proteomes" id="UP000011087">
    <property type="component" value="Unassembled WGS sequence"/>
</dbReference>
<dbReference type="AlphaFoldDB" id="L1IUV4"/>
<organism evidence="1">
    <name type="scientific">Guillardia theta (strain CCMP2712)</name>
    <name type="common">Cryptophyte</name>
    <dbReference type="NCBI Taxonomy" id="905079"/>
    <lineage>
        <taxon>Eukaryota</taxon>
        <taxon>Cryptophyceae</taxon>
        <taxon>Pyrenomonadales</taxon>
        <taxon>Geminigeraceae</taxon>
        <taxon>Guillardia</taxon>
    </lineage>
</organism>
<sequence length="74" mass="8158">MRLKVRAKEHAMKLKGLGCAQGDRGPLGVEVNGSRCSERMDEEDCRSRTPGGGLRQCFTRSRSSLRANPAVVQR</sequence>
<evidence type="ECO:0000313" key="3">
    <source>
        <dbReference type="Proteomes" id="UP000011087"/>
    </source>
</evidence>
<evidence type="ECO:0000313" key="1">
    <source>
        <dbReference type="EMBL" id="EKX39674.1"/>
    </source>
</evidence>
<dbReference type="EMBL" id="JH993037">
    <property type="protein sequence ID" value="EKX39674.1"/>
    <property type="molecule type" value="Genomic_DNA"/>
</dbReference>
<dbReference type="KEGG" id="gtt:GUITHDRAFT_154338"/>
<reference evidence="3" key="2">
    <citation type="submission" date="2012-11" db="EMBL/GenBank/DDBJ databases">
        <authorList>
            <person name="Kuo A."/>
            <person name="Curtis B.A."/>
            <person name="Tanifuji G."/>
            <person name="Burki F."/>
            <person name="Gruber A."/>
            <person name="Irimia M."/>
            <person name="Maruyama S."/>
            <person name="Arias M.C."/>
            <person name="Ball S.G."/>
            <person name="Gile G.H."/>
            <person name="Hirakawa Y."/>
            <person name="Hopkins J.F."/>
            <person name="Rensing S.A."/>
            <person name="Schmutz J."/>
            <person name="Symeonidi A."/>
            <person name="Elias M."/>
            <person name="Eveleigh R.J."/>
            <person name="Herman E.K."/>
            <person name="Klute M.J."/>
            <person name="Nakayama T."/>
            <person name="Obornik M."/>
            <person name="Reyes-Prieto A."/>
            <person name="Armbrust E.V."/>
            <person name="Aves S.J."/>
            <person name="Beiko R.G."/>
            <person name="Coutinho P."/>
            <person name="Dacks J.B."/>
            <person name="Durnford D.G."/>
            <person name="Fast N.M."/>
            <person name="Green B.R."/>
            <person name="Grisdale C."/>
            <person name="Hempe F."/>
            <person name="Henrissat B."/>
            <person name="Hoppner M.P."/>
            <person name="Ishida K.-I."/>
            <person name="Kim E."/>
            <person name="Koreny L."/>
            <person name="Kroth P.G."/>
            <person name="Liu Y."/>
            <person name="Malik S.-B."/>
            <person name="Maier U.G."/>
            <person name="McRose D."/>
            <person name="Mock T."/>
            <person name="Neilson J.A."/>
            <person name="Onodera N.T."/>
            <person name="Poole A.M."/>
            <person name="Pritham E.J."/>
            <person name="Richards T.A."/>
            <person name="Rocap G."/>
            <person name="Roy S.W."/>
            <person name="Sarai C."/>
            <person name="Schaack S."/>
            <person name="Shirato S."/>
            <person name="Slamovits C.H."/>
            <person name="Spencer D.F."/>
            <person name="Suzuki S."/>
            <person name="Worden A.Z."/>
            <person name="Zauner S."/>
            <person name="Barry K."/>
            <person name="Bell C."/>
            <person name="Bharti A.K."/>
            <person name="Crow J.A."/>
            <person name="Grimwood J."/>
            <person name="Kramer R."/>
            <person name="Lindquist E."/>
            <person name="Lucas S."/>
            <person name="Salamov A."/>
            <person name="McFadden G.I."/>
            <person name="Lane C.E."/>
            <person name="Keeling P.J."/>
            <person name="Gray M.W."/>
            <person name="Grigoriev I.V."/>
            <person name="Archibald J.M."/>
        </authorList>
    </citation>
    <scope>NUCLEOTIDE SEQUENCE</scope>
    <source>
        <strain evidence="3">CCMP2712</strain>
    </source>
</reference>
<dbReference type="EnsemblProtists" id="EKX39674">
    <property type="protein sequence ID" value="EKX39674"/>
    <property type="gene ID" value="GUITHDRAFT_154338"/>
</dbReference>
<evidence type="ECO:0000313" key="2">
    <source>
        <dbReference type="EnsemblProtists" id="EKX39674"/>
    </source>
</evidence>
<name>L1IUV4_GUITC</name>
<dbReference type="RefSeq" id="XP_005826654.1">
    <property type="nucleotide sequence ID" value="XM_005826597.1"/>
</dbReference>
<dbReference type="HOGENOM" id="CLU_2693024_0_0_1"/>
<proteinExistence type="predicted"/>
<dbReference type="PaxDb" id="55529-EKX39674"/>
<protein>
    <submittedName>
        <fullName evidence="1 2">Uncharacterized protein</fullName>
    </submittedName>
</protein>
<accession>L1IUV4</accession>
<reference evidence="2" key="3">
    <citation type="submission" date="2015-06" db="UniProtKB">
        <authorList>
            <consortium name="EnsemblProtists"/>
        </authorList>
    </citation>
    <scope>IDENTIFICATION</scope>
</reference>
<dbReference type="GeneID" id="17296432"/>
<keyword evidence="3" id="KW-1185">Reference proteome</keyword>
<reference evidence="1 3" key="1">
    <citation type="journal article" date="2012" name="Nature">
        <title>Algal genomes reveal evolutionary mosaicism and the fate of nucleomorphs.</title>
        <authorList>
            <consortium name="DOE Joint Genome Institute"/>
            <person name="Curtis B.A."/>
            <person name="Tanifuji G."/>
            <person name="Burki F."/>
            <person name="Gruber A."/>
            <person name="Irimia M."/>
            <person name="Maruyama S."/>
            <person name="Arias M.C."/>
            <person name="Ball S.G."/>
            <person name="Gile G.H."/>
            <person name="Hirakawa Y."/>
            <person name="Hopkins J.F."/>
            <person name="Kuo A."/>
            <person name="Rensing S.A."/>
            <person name="Schmutz J."/>
            <person name="Symeonidi A."/>
            <person name="Elias M."/>
            <person name="Eveleigh R.J."/>
            <person name="Herman E.K."/>
            <person name="Klute M.J."/>
            <person name="Nakayama T."/>
            <person name="Obornik M."/>
            <person name="Reyes-Prieto A."/>
            <person name="Armbrust E.V."/>
            <person name="Aves S.J."/>
            <person name="Beiko R.G."/>
            <person name="Coutinho P."/>
            <person name="Dacks J.B."/>
            <person name="Durnford D.G."/>
            <person name="Fast N.M."/>
            <person name="Green B.R."/>
            <person name="Grisdale C.J."/>
            <person name="Hempel F."/>
            <person name="Henrissat B."/>
            <person name="Hoppner M.P."/>
            <person name="Ishida K."/>
            <person name="Kim E."/>
            <person name="Koreny L."/>
            <person name="Kroth P.G."/>
            <person name="Liu Y."/>
            <person name="Malik S.B."/>
            <person name="Maier U.G."/>
            <person name="McRose D."/>
            <person name="Mock T."/>
            <person name="Neilson J.A."/>
            <person name="Onodera N.T."/>
            <person name="Poole A.M."/>
            <person name="Pritham E.J."/>
            <person name="Richards T.A."/>
            <person name="Rocap G."/>
            <person name="Roy S.W."/>
            <person name="Sarai C."/>
            <person name="Schaack S."/>
            <person name="Shirato S."/>
            <person name="Slamovits C.H."/>
            <person name="Spencer D.F."/>
            <person name="Suzuki S."/>
            <person name="Worden A.Z."/>
            <person name="Zauner S."/>
            <person name="Barry K."/>
            <person name="Bell C."/>
            <person name="Bharti A.K."/>
            <person name="Crow J.A."/>
            <person name="Grimwood J."/>
            <person name="Kramer R."/>
            <person name="Lindquist E."/>
            <person name="Lucas S."/>
            <person name="Salamov A."/>
            <person name="McFadden G.I."/>
            <person name="Lane C.E."/>
            <person name="Keeling P.J."/>
            <person name="Gray M.W."/>
            <person name="Grigoriev I.V."/>
            <person name="Archibald J.M."/>
        </authorList>
    </citation>
    <scope>NUCLEOTIDE SEQUENCE</scope>
    <source>
        <strain evidence="1 3">CCMP2712</strain>
    </source>
</reference>
<gene>
    <name evidence="1" type="ORF">GUITHDRAFT_154338</name>
</gene>